<gene>
    <name evidence="1" type="ORF">AVEN_146119_1</name>
    <name evidence="2" type="ORF">AVEN_99469_1</name>
</gene>
<evidence type="ECO:0000313" key="2">
    <source>
        <dbReference type="EMBL" id="GBO03435.1"/>
    </source>
</evidence>
<name>A0A4Y2TS12_ARAVE</name>
<sequence length="96" mass="10831">AGCSDFNREAAVAELSGLGFEDEGFQVRIPIPVKISHALDLLQAKSYIVKHPLFNVVRKFGYVWQLRCRPHHLIKVQSFEVSPKMTLVLLQNGTLI</sequence>
<dbReference type="EMBL" id="BGPR01030736">
    <property type="protein sequence ID" value="GBO03435.1"/>
    <property type="molecule type" value="Genomic_DNA"/>
</dbReference>
<evidence type="ECO:0000313" key="1">
    <source>
        <dbReference type="EMBL" id="GBO03431.1"/>
    </source>
</evidence>
<organism evidence="2 3">
    <name type="scientific">Araneus ventricosus</name>
    <name type="common">Orbweaver spider</name>
    <name type="synonym">Epeira ventricosa</name>
    <dbReference type="NCBI Taxonomy" id="182803"/>
    <lineage>
        <taxon>Eukaryota</taxon>
        <taxon>Metazoa</taxon>
        <taxon>Ecdysozoa</taxon>
        <taxon>Arthropoda</taxon>
        <taxon>Chelicerata</taxon>
        <taxon>Arachnida</taxon>
        <taxon>Araneae</taxon>
        <taxon>Araneomorphae</taxon>
        <taxon>Entelegynae</taxon>
        <taxon>Araneoidea</taxon>
        <taxon>Araneidae</taxon>
        <taxon>Araneus</taxon>
    </lineage>
</organism>
<dbReference type="EMBL" id="BGPR01030734">
    <property type="protein sequence ID" value="GBO03431.1"/>
    <property type="molecule type" value="Genomic_DNA"/>
</dbReference>
<dbReference type="AlphaFoldDB" id="A0A4Y2TS12"/>
<feature type="non-terminal residue" evidence="2">
    <location>
        <position position="1"/>
    </location>
</feature>
<keyword evidence="3" id="KW-1185">Reference proteome</keyword>
<dbReference type="Proteomes" id="UP000499080">
    <property type="component" value="Unassembled WGS sequence"/>
</dbReference>
<evidence type="ECO:0000313" key="3">
    <source>
        <dbReference type="Proteomes" id="UP000499080"/>
    </source>
</evidence>
<proteinExistence type="predicted"/>
<reference evidence="2 3" key="1">
    <citation type="journal article" date="2019" name="Sci. Rep.">
        <title>Orb-weaving spider Araneus ventricosus genome elucidates the spidroin gene catalogue.</title>
        <authorList>
            <person name="Kono N."/>
            <person name="Nakamura H."/>
            <person name="Ohtoshi R."/>
            <person name="Moran D.A.P."/>
            <person name="Shinohara A."/>
            <person name="Yoshida Y."/>
            <person name="Fujiwara M."/>
            <person name="Mori M."/>
            <person name="Tomita M."/>
            <person name="Arakawa K."/>
        </authorList>
    </citation>
    <scope>NUCLEOTIDE SEQUENCE [LARGE SCALE GENOMIC DNA]</scope>
</reference>
<protein>
    <submittedName>
        <fullName evidence="2">Uncharacterized protein</fullName>
    </submittedName>
</protein>
<comment type="caution">
    <text evidence="2">The sequence shown here is derived from an EMBL/GenBank/DDBJ whole genome shotgun (WGS) entry which is preliminary data.</text>
</comment>
<accession>A0A4Y2TS12</accession>